<dbReference type="EMBL" id="JBBKAM010000002">
    <property type="protein sequence ID" value="MEJ8641755.1"/>
    <property type="molecule type" value="Genomic_DNA"/>
</dbReference>
<comment type="caution">
    <text evidence="1">The sequence shown here is derived from an EMBL/GenBank/DDBJ whole genome shotgun (WGS) entry which is preliminary data.</text>
</comment>
<reference evidence="1 2" key="1">
    <citation type="submission" date="2024-03" db="EMBL/GenBank/DDBJ databases">
        <title>Novel Streptomyces species of biotechnological and ecological value are a feature of Machair soil.</title>
        <authorList>
            <person name="Prole J.R."/>
            <person name="Goodfellow M."/>
            <person name="Allenby N."/>
            <person name="Ward A.C."/>
        </authorList>
    </citation>
    <scope>NUCLEOTIDE SEQUENCE [LARGE SCALE GENOMIC DNA]</scope>
    <source>
        <strain evidence="1 2">MS1.HAVA.3</strain>
    </source>
</reference>
<accession>A0ABU8U1K6</accession>
<organism evidence="1 2">
    <name type="scientific">Streptomyces caledonius</name>
    <dbReference type="NCBI Taxonomy" id="3134107"/>
    <lineage>
        <taxon>Bacteria</taxon>
        <taxon>Bacillati</taxon>
        <taxon>Actinomycetota</taxon>
        <taxon>Actinomycetes</taxon>
        <taxon>Kitasatosporales</taxon>
        <taxon>Streptomycetaceae</taxon>
        <taxon>Streptomyces</taxon>
    </lineage>
</organism>
<sequence>MMRRIARAPWELLKRAFGWLVLFEARNKLLLAPSAVRLRRFENTETTRLAAVLVRPPPHASPP</sequence>
<proteinExistence type="predicted"/>
<keyword evidence="2" id="KW-1185">Reference proteome</keyword>
<name>A0ABU8U1K6_9ACTN</name>
<evidence type="ECO:0000313" key="1">
    <source>
        <dbReference type="EMBL" id="MEJ8641755.1"/>
    </source>
</evidence>
<dbReference type="Proteomes" id="UP001382904">
    <property type="component" value="Unassembled WGS sequence"/>
</dbReference>
<evidence type="ECO:0000313" key="2">
    <source>
        <dbReference type="Proteomes" id="UP001382904"/>
    </source>
</evidence>
<evidence type="ECO:0008006" key="3">
    <source>
        <dbReference type="Google" id="ProtNLM"/>
    </source>
</evidence>
<gene>
    <name evidence="1" type="ORF">WKI68_10315</name>
</gene>
<protein>
    <recommendedName>
        <fullName evidence="3">Transposase</fullName>
    </recommendedName>
</protein>